<evidence type="ECO:0000313" key="2">
    <source>
        <dbReference type="Proteomes" id="UP000199427"/>
    </source>
</evidence>
<dbReference type="PANTHER" id="PTHR31793:SF24">
    <property type="entry name" value="LONG-CHAIN ACYL-COA THIOESTERASE FADM"/>
    <property type="match status" value="1"/>
</dbReference>
<name>A0A1H9J837_9BACI</name>
<protein>
    <submittedName>
        <fullName evidence="1">Acyl-CoA thioester hydrolase</fullName>
    </submittedName>
</protein>
<dbReference type="EMBL" id="FOES01000029">
    <property type="protein sequence ID" value="SEQ82958.1"/>
    <property type="molecule type" value="Genomic_DNA"/>
</dbReference>
<reference evidence="1 2" key="1">
    <citation type="submission" date="2016-10" db="EMBL/GenBank/DDBJ databases">
        <authorList>
            <person name="de Groot N.N."/>
        </authorList>
    </citation>
    <scope>NUCLEOTIDE SEQUENCE [LARGE SCALE GENOMIC DNA]</scope>
    <source>
        <strain evidence="1 2">DSM 21633</strain>
    </source>
</reference>
<sequence>MRLPNYIQDLTEWRSSFKFSTSVEIRFSETDMFGHMNNVSPFIYFEEARIKFFDKIDLFGNLAEAQAKVPVVGDLQCDYIKQVFFGDTLSIYVKVAEIGNSSIDIHYMGINQNNDLCLTARGKVIQINPKTGKPVPINDQQREKLNLYSESVNM</sequence>
<proteinExistence type="predicted"/>
<dbReference type="SUPFAM" id="SSF54637">
    <property type="entry name" value="Thioesterase/thiol ester dehydrase-isomerase"/>
    <property type="match status" value="1"/>
</dbReference>
<dbReference type="GO" id="GO:0047617">
    <property type="term" value="F:fatty acyl-CoA hydrolase activity"/>
    <property type="evidence" value="ECO:0007669"/>
    <property type="project" value="TreeGrafter"/>
</dbReference>
<dbReference type="InterPro" id="IPR050563">
    <property type="entry name" value="4-hydroxybenzoyl-CoA_TE"/>
</dbReference>
<dbReference type="Pfam" id="PF13279">
    <property type="entry name" value="4HBT_2"/>
    <property type="match status" value="1"/>
</dbReference>
<dbReference type="CDD" id="cd00586">
    <property type="entry name" value="4HBT"/>
    <property type="match status" value="1"/>
</dbReference>
<dbReference type="RefSeq" id="WP_091774441.1">
    <property type="nucleotide sequence ID" value="NZ_FOES01000029.1"/>
</dbReference>
<dbReference type="AlphaFoldDB" id="A0A1H9J837"/>
<dbReference type="OrthoDB" id="9799036at2"/>
<dbReference type="Gene3D" id="3.10.129.10">
    <property type="entry name" value="Hotdog Thioesterase"/>
    <property type="match status" value="1"/>
</dbReference>
<dbReference type="STRING" id="571933.SAMN05216362_1298"/>
<accession>A0A1H9J837</accession>
<organism evidence="1 2">
    <name type="scientific">Piscibacillus halophilus</name>
    <dbReference type="NCBI Taxonomy" id="571933"/>
    <lineage>
        <taxon>Bacteria</taxon>
        <taxon>Bacillati</taxon>
        <taxon>Bacillota</taxon>
        <taxon>Bacilli</taxon>
        <taxon>Bacillales</taxon>
        <taxon>Bacillaceae</taxon>
        <taxon>Piscibacillus</taxon>
    </lineage>
</organism>
<evidence type="ECO:0000313" key="1">
    <source>
        <dbReference type="EMBL" id="SEQ82958.1"/>
    </source>
</evidence>
<dbReference type="InterPro" id="IPR029069">
    <property type="entry name" value="HotDog_dom_sf"/>
</dbReference>
<dbReference type="Proteomes" id="UP000199427">
    <property type="component" value="Unassembled WGS sequence"/>
</dbReference>
<gene>
    <name evidence="1" type="ORF">SAMN05216362_1298</name>
</gene>
<dbReference type="PANTHER" id="PTHR31793">
    <property type="entry name" value="4-HYDROXYBENZOYL-COA THIOESTERASE FAMILY MEMBER"/>
    <property type="match status" value="1"/>
</dbReference>
<keyword evidence="2" id="KW-1185">Reference proteome</keyword>
<keyword evidence="1" id="KW-0378">Hydrolase</keyword>